<evidence type="ECO:0008006" key="4">
    <source>
        <dbReference type="Google" id="ProtNLM"/>
    </source>
</evidence>
<dbReference type="PANTHER" id="PTHR43581">
    <property type="entry name" value="ATP/GTP PHOSPHATASE"/>
    <property type="match status" value="1"/>
</dbReference>
<reference evidence="3" key="1">
    <citation type="submission" date="2019-03" db="EMBL/GenBank/DDBJ databases">
        <title>Single cell metagenomics reveals metabolic interactions within the superorganism composed of flagellate Streblomastix strix and complex community of Bacteroidetes bacteria on its surface.</title>
        <authorList>
            <person name="Treitli S.C."/>
            <person name="Kolisko M."/>
            <person name="Husnik F."/>
            <person name="Keeling P."/>
            <person name="Hampl V."/>
        </authorList>
    </citation>
    <scope>NUCLEOTIDE SEQUENCE</scope>
    <source>
        <strain evidence="3">STM</strain>
    </source>
</reference>
<dbReference type="Gene3D" id="3.40.50.300">
    <property type="entry name" value="P-loop containing nucleotide triphosphate hydrolases"/>
    <property type="match status" value="1"/>
</dbReference>
<dbReference type="Pfam" id="PF12476">
    <property type="entry name" value="DUF3696"/>
    <property type="match status" value="1"/>
</dbReference>
<dbReference type="AlphaFoldDB" id="A0A5J4R302"/>
<dbReference type="GO" id="GO:0016887">
    <property type="term" value="F:ATP hydrolysis activity"/>
    <property type="evidence" value="ECO:0007669"/>
    <property type="project" value="InterPro"/>
</dbReference>
<name>A0A5J4R302_9ZZZZ</name>
<dbReference type="SUPFAM" id="SSF52540">
    <property type="entry name" value="P-loop containing nucleoside triphosphate hydrolases"/>
    <property type="match status" value="1"/>
</dbReference>
<dbReference type="EMBL" id="SNRY01001904">
    <property type="protein sequence ID" value="KAA6327938.1"/>
    <property type="molecule type" value="Genomic_DNA"/>
</dbReference>
<dbReference type="InterPro" id="IPR003959">
    <property type="entry name" value="ATPase_AAA_core"/>
</dbReference>
<dbReference type="InterPro" id="IPR027417">
    <property type="entry name" value="P-loop_NTPase"/>
</dbReference>
<organism evidence="3">
    <name type="scientific">termite gut metagenome</name>
    <dbReference type="NCBI Taxonomy" id="433724"/>
    <lineage>
        <taxon>unclassified sequences</taxon>
        <taxon>metagenomes</taxon>
        <taxon>organismal metagenomes</taxon>
    </lineage>
</organism>
<dbReference type="InterPro" id="IPR051396">
    <property type="entry name" value="Bact_Antivir_Def_Nuclease"/>
</dbReference>
<gene>
    <name evidence="3" type="ORF">EZS27_023115</name>
</gene>
<dbReference type="PIRSF" id="PIRSF034888">
    <property type="entry name" value="P-loop_UCP034888"/>
    <property type="match status" value="1"/>
</dbReference>
<dbReference type="InterPro" id="IPR014592">
    <property type="entry name" value="P-loop_UCP034888"/>
</dbReference>
<dbReference type="InterPro" id="IPR022532">
    <property type="entry name" value="DUF3696"/>
</dbReference>
<dbReference type="GO" id="GO:0005524">
    <property type="term" value="F:ATP binding"/>
    <property type="evidence" value="ECO:0007669"/>
    <property type="project" value="InterPro"/>
</dbReference>
<evidence type="ECO:0000259" key="1">
    <source>
        <dbReference type="Pfam" id="PF12476"/>
    </source>
</evidence>
<dbReference type="PANTHER" id="PTHR43581:SF2">
    <property type="entry name" value="EXCINUCLEASE ATPASE SUBUNIT"/>
    <property type="match status" value="1"/>
</dbReference>
<comment type="caution">
    <text evidence="3">The sequence shown here is derived from an EMBL/GenBank/DDBJ whole genome shotgun (WGS) entry which is preliminary data.</text>
</comment>
<evidence type="ECO:0000313" key="3">
    <source>
        <dbReference type="EMBL" id="KAA6327938.1"/>
    </source>
</evidence>
<feature type="domain" description="ATPase AAA-type core" evidence="2">
    <location>
        <begin position="24"/>
        <end position="310"/>
    </location>
</feature>
<evidence type="ECO:0000259" key="2">
    <source>
        <dbReference type="Pfam" id="PF13304"/>
    </source>
</evidence>
<dbReference type="Pfam" id="PF13304">
    <property type="entry name" value="AAA_21"/>
    <property type="match status" value="1"/>
</dbReference>
<feature type="domain" description="DUF3696" evidence="1">
    <location>
        <begin position="321"/>
        <end position="371"/>
    </location>
</feature>
<sequence length="377" mass="42773">MESLLINNFKCFRNISIPLNGLSIFAGANGNGKSTAIQALLYLRRTIEHCAKWNDEKYIYQESNTLNVELNGAYCLALGSSDQVITQGSADNFILLGLYKNDKEFYIKYSVDEDKLFLTPFEVKNGRNEESKIFVQEFYYLNAERIGPRIRQDIKFYDFPNVGFRGELTAQLLGDTSLNYSFKVEEKRKHQTTESPRLEQQVNAWLSELMQGVTVSASYNTDTLSAQIRLNNLYTKNNPVIAPNIGFGISYVLPILVTGLIAKEGSYMIVENPEAHLHPSAQSKIGRFLSMVANAGVHVIIETHSDHVINGIQIATAKKEINHELVTINYFSQSQESEQPDLESISMKVNGELTLWPKGFFDQIQIDFAELFRLRKR</sequence>
<proteinExistence type="predicted"/>
<protein>
    <recommendedName>
        <fullName evidence="4">DNA replication and repair protein RecF</fullName>
    </recommendedName>
</protein>
<accession>A0A5J4R302</accession>